<feature type="transmembrane region" description="Helical" evidence="1">
    <location>
        <begin position="48"/>
        <end position="68"/>
    </location>
</feature>
<accession>A0A0D3DIQ2</accession>
<evidence type="ECO:0000313" key="2">
    <source>
        <dbReference type="EnsemblPlants" id="Bo8g002590.1"/>
    </source>
</evidence>
<dbReference type="Proteomes" id="UP000032141">
    <property type="component" value="Chromosome C8"/>
</dbReference>
<dbReference type="HOGENOM" id="CLU_2743562_0_0_1"/>
<proteinExistence type="predicted"/>
<keyword evidence="3" id="KW-1185">Reference proteome</keyword>
<dbReference type="Gramene" id="Bo8g002590.1">
    <property type="protein sequence ID" value="Bo8g002590.1"/>
    <property type="gene ID" value="Bo8g002590"/>
</dbReference>
<dbReference type="EnsemblPlants" id="Bo8g002590.1">
    <property type="protein sequence ID" value="Bo8g002590.1"/>
    <property type="gene ID" value="Bo8g002590"/>
</dbReference>
<sequence>MRRSSNYSNCTMLKVIIGQSRIRKKLASFQQLLLEQLMNFRVKFRRSILRITMILLVESLITVVWLMLLAK</sequence>
<organism evidence="2 3">
    <name type="scientific">Brassica oleracea var. oleracea</name>
    <dbReference type="NCBI Taxonomy" id="109376"/>
    <lineage>
        <taxon>Eukaryota</taxon>
        <taxon>Viridiplantae</taxon>
        <taxon>Streptophyta</taxon>
        <taxon>Embryophyta</taxon>
        <taxon>Tracheophyta</taxon>
        <taxon>Spermatophyta</taxon>
        <taxon>Magnoliopsida</taxon>
        <taxon>eudicotyledons</taxon>
        <taxon>Gunneridae</taxon>
        <taxon>Pentapetalae</taxon>
        <taxon>rosids</taxon>
        <taxon>malvids</taxon>
        <taxon>Brassicales</taxon>
        <taxon>Brassicaceae</taxon>
        <taxon>Brassiceae</taxon>
        <taxon>Brassica</taxon>
    </lineage>
</organism>
<keyword evidence="1" id="KW-0472">Membrane</keyword>
<reference evidence="2 3" key="1">
    <citation type="journal article" date="2014" name="Genome Biol.">
        <title>Transcriptome and methylome profiling reveals relics of genome dominance in the mesopolyploid Brassica oleracea.</title>
        <authorList>
            <person name="Parkin I.A."/>
            <person name="Koh C."/>
            <person name="Tang H."/>
            <person name="Robinson S.J."/>
            <person name="Kagale S."/>
            <person name="Clarke W.E."/>
            <person name="Town C.D."/>
            <person name="Nixon J."/>
            <person name="Krishnakumar V."/>
            <person name="Bidwell S.L."/>
            <person name="Denoeud F."/>
            <person name="Belcram H."/>
            <person name="Links M.G."/>
            <person name="Just J."/>
            <person name="Clarke C."/>
            <person name="Bender T."/>
            <person name="Huebert T."/>
            <person name="Mason A.S."/>
            <person name="Pires J.C."/>
            <person name="Barker G."/>
            <person name="Moore J."/>
            <person name="Walley P.G."/>
            <person name="Manoli S."/>
            <person name="Batley J."/>
            <person name="Edwards D."/>
            <person name="Nelson M.N."/>
            <person name="Wang X."/>
            <person name="Paterson A.H."/>
            <person name="King G."/>
            <person name="Bancroft I."/>
            <person name="Chalhoub B."/>
            <person name="Sharpe A.G."/>
        </authorList>
    </citation>
    <scope>NUCLEOTIDE SEQUENCE</scope>
    <source>
        <strain evidence="2 3">cv. TO1000</strain>
    </source>
</reference>
<keyword evidence="1" id="KW-0812">Transmembrane</keyword>
<reference evidence="2" key="2">
    <citation type="submission" date="2015-03" db="UniProtKB">
        <authorList>
            <consortium name="EnsemblPlants"/>
        </authorList>
    </citation>
    <scope>IDENTIFICATION</scope>
</reference>
<protein>
    <submittedName>
        <fullName evidence="2">Uncharacterized protein</fullName>
    </submittedName>
</protein>
<keyword evidence="1" id="KW-1133">Transmembrane helix</keyword>
<evidence type="ECO:0000313" key="3">
    <source>
        <dbReference type="Proteomes" id="UP000032141"/>
    </source>
</evidence>
<dbReference type="AlphaFoldDB" id="A0A0D3DIQ2"/>
<name>A0A0D3DIQ2_BRAOL</name>
<evidence type="ECO:0000256" key="1">
    <source>
        <dbReference type="SAM" id="Phobius"/>
    </source>
</evidence>